<reference evidence="6 7" key="1">
    <citation type="submission" date="2020-02" db="EMBL/GenBank/DDBJ databases">
        <title>Out from the shadows clarifying the taxonomy of the family Cryomorphaceae and related taxa by utilizing the GTDB taxonomic framework.</title>
        <authorList>
            <person name="Bowman J.P."/>
        </authorList>
    </citation>
    <scope>NUCLEOTIDE SEQUENCE [LARGE SCALE GENOMIC DNA]</scope>
    <source>
        <strain evidence="6 7">QSSC 1-22</strain>
    </source>
</reference>
<evidence type="ECO:0000256" key="3">
    <source>
        <dbReference type="ARBA" id="ARBA00023125"/>
    </source>
</evidence>
<evidence type="ECO:0000313" key="7">
    <source>
        <dbReference type="Proteomes" id="UP000486602"/>
    </source>
</evidence>
<keyword evidence="4" id="KW-0812">Transmembrane</keyword>
<name>A0A7K3WRY2_9FLAO</name>
<keyword evidence="4" id="KW-1133">Transmembrane helix</keyword>
<protein>
    <recommendedName>
        <fullName evidence="5">DNA mismatch repair proteins mutS family domain-containing protein</fullName>
    </recommendedName>
</protein>
<keyword evidence="3" id="KW-0238">DNA-binding</keyword>
<keyword evidence="7" id="KW-1185">Reference proteome</keyword>
<feature type="transmembrane region" description="Helical" evidence="4">
    <location>
        <begin position="68"/>
        <end position="86"/>
    </location>
</feature>
<dbReference type="RefSeq" id="WP_163285008.1">
    <property type="nucleotide sequence ID" value="NZ_JAAGVY010000013.1"/>
</dbReference>
<feature type="transmembrane region" description="Helical" evidence="4">
    <location>
        <begin position="45"/>
        <end position="62"/>
    </location>
</feature>
<dbReference type="InterPro" id="IPR027417">
    <property type="entry name" value="P-loop_NTPase"/>
</dbReference>
<dbReference type="Proteomes" id="UP000486602">
    <property type="component" value="Unassembled WGS sequence"/>
</dbReference>
<dbReference type="InterPro" id="IPR045076">
    <property type="entry name" value="MutS"/>
</dbReference>
<evidence type="ECO:0000256" key="2">
    <source>
        <dbReference type="ARBA" id="ARBA00022840"/>
    </source>
</evidence>
<dbReference type="GO" id="GO:0140664">
    <property type="term" value="F:ATP-dependent DNA damage sensor activity"/>
    <property type="evidence" value="ECO:0007669"/>
    <property type="project" value="InterPro"/>
</dbReference>
<dbReference type="GO" id="GO:0030983">
    <property type="term" value="F:mismatched DNA binding"/>
    <property type="evidence" value="ECO:0007669"/>
    <property type="project" value="InterPro"/>
</dbReference>
<dbReference type="InterPro" id="IPR036187">
    <property type="entry name" value="DNA_mismatch_repair_MutS_sf"/>
</dbReference>
<dbReference type="PANTHER" id="PTHR11361:SF99">
    <property type="entry name" value="DNA MISMATCH REPAIR PROTEIN"/>
    <property type="match status" value="1"/>
</dbReference>
<dbReference type="SUPFAM" id="SSF52540">
    <property type="entry name" value="P-loop containing nucleoside triphosphate hydrolases"/>
    <property type="match status" value="1"/>
</dbReference>
<dbReference type="GO" id="GO:0006298">
    <property type="term" value="P:mismatch repair"/>
    <property type="evidence" value="ECO:0007669"/>
    <property type="project" value="InterPro"/>
</dbReference>
<proteinExistence type="predicted"/>
<dbReference type="EMBL" id="JAAGVY010000013">
    <property type="protein sequence ID" value="NEN23612.1"/>
    <property type="molecule type" value="Genomic_DNA"/>
</dbReference>
<dbReference type="SUPFAM" id="SSF48334">
    <property type="entry name" value="DNA repair protein MutS, domain III"/>
    <property type="match status" value="1"/>
</dbReference>
<organism evidence="6 7">
    <name type="scientific">Cryomorpha ignava</name>
    <dbReference type="NCBI Taxonomy" id="101383"/>
    <lineage>
        <taxon>Bacteria</taxon>
        <taxon>Pseudomonadati</taxon>
        <taxon>Bacteroidota</taxon>
        <taxon>Flavobacteriia</taxon>
        <taxon>Flavobacteriales</taxon>
        <taxon>Cryomorphaceae</taxon>
        <taxon>Cryomorpha</taxon>
    </lineage>
</organism>
<dbReference type="Pfam" id="PF00488">
    <property type="entry name" value="MutS_V"/>
    <property type="match status" value="1"/>
</dbReference>
<dbReference type="GO" id="GO:0005524">
    <property type="term" value="F:ATP binding"/>
    <property type="evidence" value="ECO:0007669"/>
    <property type="project" value="UniProtKB-KW"/>
</dbReference>
<dbReference type="Gene3D" id="3.40.50.300">
    <property type="entry name" value="P-loop containing nucleotide triphosphate hydrolases"/>
    <property type="match status" value="1"/>
</dbReference>
<dbReference type="PANTHER" id="PTHR11361">
    <property type="entry name" value="DNA MISMATCH REPAIR PROTEIN MUTS FAMILY MEMBER"/>
    <property type="match status" value="1"/>
</dbReference>
<evidence type="ECO:0000313" key="6">
    <source>
        <dbReference type="EMBL" id="NEN23612.1"/>
    </source>
</evidence>
<feature type="domain" description="DNA mismatch repair proteins mutS family" evidence="5">
    <location>
        <begin position="431"/>
        <end position="605"/>
    </location>
</feature>
<dbReference type="GO" id="GO:0005829">
    <property type="term" value="C:cytosol"/>
    <property type="evidence" value="ECO:0007669"/>
    <property type="project" value="TreeGrafter"/>
</dbReference>
<keyword evidence="1" id="KW-0547">Nucleotide-binding</keyword>
<comment type="caution">
    <text evidence="6">The sequence shown here is derived from an EMBL/GenBank/DDBJ whole genome shotgun (WGS) entry which is preliminary data.</text>
</comment>
<dbReference type="AlphaFoldDB" id="A0A7K3WRY2"/>
<evidence type="ECO:0000256" key="1">
    <source>
        <dbReference type="ARBA" id="ARBA00022741"/>
    </source>
</evidence>
<evidence type="ECO:0000259" key="5">
    <source>
        <dbReference type="SMART" id="SM00534"/>
    </source>
</evidence>
<sequence length="608" mass="69495">MINKIDKVIAILTFAAMNAKEYFGQLSSKTADVIKKLKSQLLKNSLVRLFVFFIAVAGVYFFWGNTTIIFIVVLMSIAAFLVLVRYHSDLKSKLKVEQAVLSNCEDEIRILNGDWRDREEGKEFIDSDHSYAADLNVFGKHGIFQYLNRTKTNLAKTRIAEWLKSPLIKPEEIEKEQEIIAELAKHPGFLMRLLAYAEFLKADAQLFANLEIWSKEKEFKRSKAFWAFTNYFVPAYAIVSTILFSLDILTFNLYLLTLILPGALVGMKLAEHQKRFTKLLEILFHADQFGSMLELIKSEKFESKAVQELLLNMSLEKSTKGIAELRKIVGAVESRNNVLVSIVLNLLLMWDFHTARRLNKWKETYASQVPQWLLLANTFETYASFAIFVYNHPAYKYAEFTNKQDFEMDNARHILMNESAVANSLQIANSKRFFIITGANMAGKSTYLRTIGTNLILAMRGLPVNVSAMRFKPTQLFTSMLAADSLGDNESYFFNELKRLRQMTDKLEAGQPLFVILDEILKGTNSVDKAEGSKKFMEKLLKLPVKGLIATHDLSLCNLSELHPQEIENKKFEVRFDGDELAFDYKLESGVCQNMNASFLLKKMGLTE</sequence>
<keyword evidence="4" id="KW-0472">Membrane</keyword>
<dbReference type="SMART" id="SM00534">
    <property type="entry name" value="MUTSac"/>
    <property type="match status" value="1"/>
</dbReference>
<keyword evidence="2" id="KW-0067">ATP-binding</keyword>
<dbReference type="Gene3D" id="1.10.1420.10">
    <property type="match status" value="1"/>
</dbReference>
<gene>
    <name evidence="6" type="ORF">G3O08_08870</name>
</gene>
<evidence type="ECO:0000256" key="4">
    <source>
        <dbReference type="SAM" id="Phobius"/>
    </source>
</evidence>
<accession>A0A7K3WRY2</accession>
<feature type="transmembrane region" description="Helical" evidence="4">
    <location>
        <begin position="224"/>
        <end position="245"/>
    </location>
</feature>
<dbReference type="InterPro" id="IPR000432">
    <property type="entry name" value="DNA_mismatch_repair_MutS_C"/>
</dbReference>